<dbReference type="AlphaFoldDB" id="A0A4Y2XBH9"/>
<gene>
    <name evidence="1" type="ORF">AVEN_128687_1</name>
</gene>
<accession>A0A4Y2XBH9</accession>
<evidence type="ECO:0000313" key="1">
    <source>
        <dbReference type="EMBL" id="GBO46995.1"/>
    </source>
</evidence>
<sequence>NDDVVVSCSTCSSPQLDQVRESSRPQKITNQRRTFKEVLLQNYRRTIHAGYNGMAFTPWVTLPVEKSSRSTSPIPPRATTLATMRQHNRTWGDDDVL</sequence>
<reference evidence="1 2" key="1">
    <citation type="journal article" date="2019" name="Sci. Rep.">
        <title>Orb-weaving spider Araneus ventricosus genome elucidates the spidroin gene catalogue.</title>
        <authorList>
            <person name="Kono N."/>
            <person name="Nakamura H."/>
            <person name="Ohtoshi R."/>
            <person name="Moran D.A.P."/>
            <person name="Shinohara A."/>
            <person name="Yoshida Y."/>
            <person name="Fujiwara M."/>
            <person name="Mori M."/>
            <person name="Tomita M."/>
            <person name="Arakawa K."/>
        </authorList>
    </citation>
    <scope>NUCLEOTIDE SEQUENCE [LARGE SCALE GENOMIC DNA]</scope>
</reference>
<evidence type="ECO:0000313" key="2">
    <source>
        <dbReference type="Proteomes" id="UP000499080"/>
    </source>
</evidence>
<organism evidence="1 2">
    <name type="scientific">Araneus ventricosus</name>
    <name type="common">Orbweaver spider</name>
    <name type="synonym">Epeira ventricosa</name>
    <dbReference type="NCBI Taxonomy" id="182803"/>
    <lineage>
        <taxon>Eukaryota</taxon>
        <taxon>Metazoa</taxon>
        <taxon>Ecdysozoa</taxon>
        <taxon>Arthropoda</taxon>
        <taxon>Chelicerata</taxon>
        <taxon>Arachnida</taxon>
        <taxon>Araneae</taxon>
        <taxon>Araneomorphae</taxon>
        <taxon>Entelegynae</taxon>
        <taxon>Araneoidea</taxon>
        <taxon>Araneidae</taxon>
        <taxon>Araneus</taxon>
    </lineage>
</organism>
<feature type="non-terminal residue" evidence="1">
    <location>
        <position position="1"/>
    </location>
</feature>
<dbReference type="EMBL" id="BGPR01075018">
    <property type="protein sequence ID" value="GBO46995.1"/>
    <property type="molecule type" value="Genomic_DNA"/>
</dbReference>
<protein>
    <submittedName>
        <fullName evidence="1">Uncharacterized protein</fullName>
    </submittedName>
</protein>
<keyword evidence="2" id="KW-1185">Reference proteome</keyword>
<comment type="caution">
    <text evidence="1">The sequence shown here is derived from an EMBL/GenBank/DDBJ whole genome shotgun (WGS) entry which is preliminary data.</text>
</comment>
<proteinExistence type="predicted"/>
<dbReference type="Proteomes" id="UP000499080">
    <property type="component" value="Unassembled WGS sequence"/>
</dbReference>
<name>A0A4Y2XBH9_ARAVE</name>